<dbReference type="SMART" id="SM00256">
    <property type="entry name" value="FBOX"/>
    <property type="match status" value="1"/>
</dbReference>
<dbReference type="Pfam" id="PF12937">
    <property type="entry name" value="F-box-like"/>
    <property type="match status" value="1"/>
</dbReference>
<dbReference type="Proteomes" id="UP000054097">
    <property type="component" value="Unassembled WGS sequence"/>
</dbReference>
<gene>
    <name evidence="2" type="ORF">M408DRAFT_28844</name>
</gene>
<dbReference type="InterPro" id="IPR036047">
    <property type="entry name" value="F-box-like_dom_sf"/>
</dbReference>
<keyword evidence="3" id="KW-1185">Reference proteome</keyword>
<evidence type="ECO:0000259" key="1">
    <source>
        <dbReference type="PROSITE" id="PS50181"/>
    </source>
</evidence>
<evidence type="ECO:0000313" key="3">
    <source>
        <dbReference type="Proteomes" id="UP000054097"/>
    </source>
</evidence>
<feature type="domain" description="F-box" evidence="1">
    <location>
        <begin position="11"/>
        <end position="57"/>
    </location>
</feature>
<reference evidence="3" key="2">
    <citation type="submission" date="2015-01" db="EMBL/GenBank/DDBJ databases">
        <title>Evolutionary Origins and Diversification of the Mycorrhizal Mutualists.</title>
        <authorList>
            <consortium name="DOE Joint Genome Institute"/>
            <consortium name="Mycorrhizal Genomics Consortium"/>
            <person name="Kohler A."/>
            <person name="Kuo A."/>
            <person name="Nagy L.G."/>
            <person name="Floudas D."/>
            <person name="Copeland A."/>
            <person name="Barry K.W."/>
            <person name="Cichocki N."/>
            <person name="Veneault-Fourrey C."/>
            <person name="LaButti K."/>
            <person name="Lindquist E.A."/>
            <person name="Lipzen A."/>
            <person name="Lundell T."/>
            <person name="Morin E."/>
            <person name="Murat C."/>
            <person name="Riley R."/>
            <person name="Ohm R."/>
            <person name="Sun H."/>
            <person name="Tunlid A."/>
            <person name="Henrissat B."/>
            <person name="Grigoriev I.V."/>
            <person name="Hibbett D.S."/>
            <person name="Martin F."/>
        </authorList>
    </citation>
    <scope>NUCLEOTIDE SEQUENCE [LARGE SCALE GENOMIC DNA]</scope>
    <source>
        <strain evidence="3">MAFF 305830</strain>
    </source>
</reference>
<name>A0A0C2W770_SERVB</name>
<dbReference type="SUPFAM" id="SSF81383">
    <property type="entry name" value="F-box domain"/>
    <property type="match status" value="1"/>
</dbReference>
<dbReference type="PROSITE" id="PS50181">
    <property type="entry name" value="FBOX"/>
    <property type="match status" value="1"/>
</dbReference>
<dbReference type="AlphaFoldDB" id="A0A0C2W770"/>
<sequence length="415" mass="47987">MTLPDFQSLELYQQQRLPHELLLDIFSYIEDKSDNLNLCKTSKVFRSLVESRIYKTIRLDFNDKKGKNMHSSLQLLEMIQNPRLWNVIKVVQVTSGSCHQRSKFASDQTKKCICGVIDQKLGTALQSMQTLEVLSIRCDFCLNLSTGRHRYLKKLATRRMRHFNFECRCSMGNGFDLPTLFTAPWVQSLNGLSWLTNLWITIPSEQLETLLKNPSFLPQLNTLHYTGSGMLDKLLTGRKITRLSGAVDPSTWKESHPNKNSITHLSVCTYIRILNSPGGIKQFRNLQHFGKLSFTYTERRSQIKMASFPLSAVTGQTYLIRRQLDIVNRIFDSIADLKCLSSIDGTTELIPVEDDPWNQVLFARLESTHPKLRKIFLNDQFRYGCIRKDGPQLWTKHQLPYYTSWDIITGIFDHI</sequence>
<dbReference type="InterPro" id="IPR001810">
    <property type="entry name" value="F-box_dom"/>
</dbReference>
<proteinExistence type="predicted"/>
<evidence type="ECO:0000313" key="2">
    <source>
        <dbReference type="EMBL" id="KIM22298.1"/>
    </source>
</evidence>
<reference evidence="2 3" key="1">
    <citation type="submission" date="2014-04" db="EMBL/GenBank/DDBJ databases">
        <authorList>
            <consortium name="DOE Joint Genome Institute"/>
            <person name="Kuo A."/>
            <person name="Zuccaro A."/>
            <person name="Kohler A."/>
            <person name="Nagy L.G."/>
            <person name="Floudas D."/>
            <person name="Copeland A."/>
            <person name="Barry K.W."/>
            <person name="Cichocki N."/>
            <person name="Veneault-Fourrey C."/>
            <person name="LaButti K."/>
            <person name="Lindquist E.A."/>
            <person name="Lipzen A."/>
            <person name="Lundell T."/>
            <person name="Morin E."/>
            <person name="Murat C."/>
            <person name="Sun H."/>
            <person name="Tunlid A."/>
            <person name="Henrissat B."/>
            <person name="Grigoriev I.V."/>
            <person name="Hibbett D.S."/>
            <person name="Martin F."/>
            <person name="Nordberg H.P."/>
            <person name="Cantor M.N."/>
            <person name="Hua S.X."/>
        </authorList>
    </citation>
    <scope>NUCLEOTIDE SEQUENCE [LARGE SCALE GENOMIC DNA]</scope>
    <source>
        <strain evidence="2 3">MAFF 305830</strain>
    </source>
</reference>
<dbReference type="HOGENOM" id="CLU_054997_0_0_1"/>
<accession>A0A0C2W770</accession>
<dbReference type="EMBL" id="KN824359">
    <property type="protein sequence ID" value="KIM22298.1"/>
    <property type="molecule type" value="Genomic_DNA"/>
</dbReference>
<dbReference type="OrthoDB" id="3135635at2759"/>
<organism evidence="2 3">
    <name type="scientific">Serendipita vermifera MAFF 305830</name>
    <dbReference type="NCBI Taxonomy" id="933852"/>
    <lineage>
        <taxon>Eukaryota</taxon>
        <taxon>Fungi</taxon>
        <taxon>Dikarya</taxon>
        <taxon>Basidiomycota</taxon>
        <taxon>Agaricomycotina</taxon>
        <taxon>Agaricomycetes</taxon>
        <taxon>Sebacinales</taxon>
        <taxon>Serendipitaceae</taxon>
        <taxon>Serendipita</taxon>
    </lineage>
</organism>
<protein>
    <recommendedName>
        <fullName evidence="1">F-box domain-containing protein</fullName>
    </recommendedName>
</protein>